<keyword evidence="9" id="KW-1185">Reference proteome</keyword>
<feature type="transmembrane region" description="Helical" evidence="6">
    <location>
        <begin position="122"/>
        <end position="144"/>
    </location>
</feature>
<accession>A0ABY6K0E8</accession>
<dbReference type="PANTHER" id="PTHR11662">
    <property type="entry name" value="SOLUTE CARRIER FAMILY 17"/>
    <property type="match status" value="1"/>
</dbReference>
<keyword evidence="3 6" id="KW-1133">Transmembrane helix</keyword>
<feature type="transmembrane region" description="Helical" evidence="6">
    <location>
        <begin position="316"/>
        <end position="335"/>
    </location>
</feature>
<dbReference type="InterPro" id="IPR036259">
    <property type="entry name" value="MFS_trans_sf"/>
</dbReference>
<evidence type="ECO:0000256" key="2">
    <source>
        <dbReference type="ARBA" id="ARBA00022692"/>
    </source>
</evidence>
<evidence type="ECO:0000256" key="1">
    <source>
        <dbReference type="ARBA" id="ARBA00004141"/>
    </source>
</evidence>
<evidence type="ECO:0000313" key="8">
    <source>
        <dbReference type="EMBL" id="UYV62005.1"/>
    </source>
</evidence>
<organism evidence="8 9">
    <name type="scientific">Cordylochernes scorpioides</name>
    <dbReference type="NCBI Taxonomy" id="51811"/>
    <lineage>
        <taxon>Eukaryota</taxon>
        <taxon>Metazoa</taxon>
        <taxon>Ecdysozoa</taxon>
        <taxon>Arthropoda</taxon>
        <taxon>Chelicerata</taxon>
        <taxon>Arachnida</taxon>
        <taxon>Pseudoscorpiones</taxon>
        <taxon>Cheliferoidea</taxon>
        <taxon>Chernetidae</taxon>
        <taxon>Cordylochernes</taxon>
    </lineage>
</organism>
<proteinExistence type="predicted"/>
<dbReference type="Pfam" id="PF07690">
    <property type="entry name" value="MFS_1"/>
    <property type="match status" value="1"/>
</dbReference>
<dbReference type="PANTHER" id="PTHR11662:SF399">
    <property type="entry name" value="FI19708P1-RELATED"/>
    <property type="match status" value="1"/>
</dbReference>
<evidence type="ECO:0000259" key="7">
    <source>
        <dbReference type="PROSITE" id="PS50850"/>
    </source>
</evidence>
<dbReference type="PROSITE" id="PS50850">
    <property type="entry name" value="MFS"/>
    <property type="match status" value="1"/>
</dbReference>
<name>A0ABY6K0E8_9ARAC</name>
<feature type="transmembrane region" description="Helical" evidence="6">
    <location>
        <begin position="403"/>
        <end position="431"/>
    </location>
</feature>
<evidence type="ECO:0000256" key="5">
    <source>
        <dbReference type="SAM" id="MobiDB-lite"/>
    </source>
</evidence>
<dbReference type="Proteomes" id="UP001235939">
    <property type="component" value="Chromosome 01"/>
</dbReference>
<feature type="transmembrane region" description="Helical" evidence="6">
    <location>
        <begin position="356"/>
        <end position="383"/>
    </location>
</feature>
<keyword evidence="2 6" id="KW-0812">Transmembrane</keyword>
<evidence type="ECO:0000256" key="4">
    <source>
        <dbReference type="ARBA" id="ARBA00023136"/>
    </source>
</evidence>
<feature type="transmembrane region" description="Helical" evidence="6">
    <location>
        <begin position="150"/>
        <end position="170"/>
    </location>
</feature>
<dbReference type="Gene3D" id="1.20.1250.20">
    <property type="entry name" value="MFS general substrate transporter like domains"/>
    <property type="match status" value="2"/>
</dbReference>
<feature type="domain" description="Major facilitator superfamily (MFS) profile" evidence="7">
    <location>
        <begin position="1"/>
        <end position="467"/>
    </location>
</feature>
<evidence type="ECO:0000256" key="6">
    <source>
        <dbReference type="SAM" id="Phobius"/>
    </source>
</evidence>
<sequence length="496" mass="53432">MMAVRYMLNLLTILEYILLYGQRNSFSLLIVSMVNHTSILANSSQQACLVPINPHIHPKVPATKEFKNSQEVADKTKCPQMPTTQFHWDQKTQGAILSAYFYGSFVSHMPGGWVADKWGGRWVVGVGILATSLFTALIPLGATLGAAPVIVLRALTGLAEGVTFPALVSLLSHWTPEAERSLGMAAAAMGAILGSIITFPAAAALASYPGWPSCFYVFGALGAGCALVWILMARDTPEEHPWVSAQELAHIQHHRGRGKLRAVPWLSLLSSRAVWVLALTKFCTAWSFNVLQVELSTYLHSVLHFSLSMNGWLNSALYIGELGLLFVGALGADWLRAHSRLNITTIRKLFQTSACLLCACCLAAVPLAECHSIIVAALFILATTSYGLLSGGESPMALDICPAFSGVVTGITNGVANISGMISPLVIGLLIQHQEGDLQRWSWVFYLAAGMTLLGLVVFVVGVRAEPEPWAAETSDLDSGPEPSSDQEPLLDQHLD</sequence>
<evidence type="ECO:0000313" key="9">
    <source>
        <dbReference type="Proteomes" id="UP001235939"/>
    </source>
</evidence>
<feature type="region of interest" description="Disordered" evidence="5">
    <location>
        <begin position="471"/>
        <end position="496"/>
    </location>
</feature>
<reference evidence="8 9" key="1">
    <citation type="submission" date="2022-01" db="EMBL/GenBank/DDBJ databases">
        <title>A chromosomal length assembly of Cordylochernes scorpioides.</title>
        <authorList>
            <person name="Zeh D."/>
            <person name="Zeh J."/>
        </authorList>
    </citation>
    <scope>NUCLEOTIDE SEQUENCE [LARGE SCALE GENOMIC DNA]</scope>
    <source>
        <strain evidence="8">IN4F17</strain>
        <tissue evidence="8">Whole Body</tissue>
    </source>
</reference>
<gene>
    <name evidence="8" type="ORF">LAZ67_1007466</name>
</gene>
<evidence type="ECO:0000256" key="3">
    <source>
        <dbReference type="ARBA" id="ARBA00022989"/>
    </source>
</evidence>
<feature type="transmembrane region" description="Helical" evidence="6">
    <location>
        <begin position="443"/>
        <end position="463"/>
    </location>
</feature>
<feature type="transmembrane region" description="Helical" evidence="6">
    <location>
        <begin position="215"/>
        <end position="232"/>
    </location>
</feature>
<dbReference type="EMBL" id="CP092863">
    <property type="protein sequence ID" value="UYV62005.1"/>
    <property type="molecule type" value="Genomic_DNA"/>
</dbReference>
<comment type="subcellular location">
    <subcellularLocation>
        <location evidence="1">Membrane</location>
        <topology evidence="1">Multi-pass membrane protein</topology>
    </subcellularLocation>
</comment>
<dbReference type="InterPro" id="IPR050382">
    <property type="entry name" value="MFS_Na/Anion_cotransporter"/>
</dbReference>
<protein>
    <submittedName>
        <fullName evidence="8">SLC17A5</fullName>
    </submittedName>
</protein>
<keyword evidence="4 6" id="KW-0472">Membrane</keyword>
<feature type="transmembrane region" description="Helical" evidence="6">
    <location>
        <begin position="182"/>
        <end position="203"/>
    </location>
</feature>
<dbReference type="InterPro" id="IPR020846">
    <property type="entry name" value="MFS_dom"/>
</dbReference>
<dbReference type="InterPro" id="IPR011701">
    <property type="entry name" value="MFS"/>
</dbReference>
<dbReference type="SUPFAM" id="SSF103473">
    <property type="entry name" value="MFS general substrate transporter"/>
    <property type="match status" value="1"/>
</dbReference>